<dbReference type="EMBL" id="UZAH01025957">
    <property type="protein sequence ID" value="VDO73335.1"/>
    <property type="molecule type" value="Genomic_DNA"/>
</dbReference>
<evidence type="ECO:0000313" key="2">
    <source>
        <dbReference type="EMBL" id="VDO73335.1"/>
    </source>
</evidence>
<accession>A0A3P8BKE2</accession>
<evidence type="ECO:0000256" key="1">
    <source>
        <dbReference type="SAM" id="MobiDB-lite"/>
    </source>
</evidence>
<dbReference type="OrthoDB" id="5871176at2759"/>
<name>A0A3P8BKE2_HELPZ</name>
<gene>
    <name evidence="2" type="ORF">HPBE_LOCUS7711</name>
</gene>
<feature type="compositionally biased region" description="Polar residues" evidence="1">
    <location>
        <begin position="325"/>
        <end position="335"/>
    </location>
</feature>
<feature type="compositionally biased region" description="Polar residues" evidence="1">
    <location>
        <begin position="347"/>
        <end position="359"/>
    </location>
</feature>
<keyword evidence="3" id="KW-1185">Reference proteome</keyword>
<feature type="region of interest" description="Disordered" evidence="1">
    <location>
        <begin position="105"/>
        <end position="124"/>
    </location>
</feature>
<dbReference type="AlphaFoldDB" id="A0A3P8BKE2"/>
<feature type="compositionally biased region" description="Polar residues" evidence="1">
    <location>
        <begin position="248"/>
        <end position="257"/>
    </location>
</feature>
<feature type="region of interest" description="Disordered" evidence="1">
    <location>
        <begin position="496"/>
        <end position="521"/>
    </location>
</feature>
<feature type="compositionally biased region" description="Polar residues" evidence="1">
    <location>
        <begin position="278"/>
        <end position="293"/>
    </location>
</feature>
<dbReference type="Proteomes" id="UP000050761">
    <property type="component" value="Unassembled WGS sequence"/>
</dbReference>
<sequence length="581" mass="64257">MRPFAEGGGYWLCVPKPWNRRKFVDPVRRTILISSGISVEKRLRLEGIVEGLQSMKRKHKRGRRPVCYREGQSLFILPKVLSNGICQWKHYEVRLKNWMRNYSANRTRGGSKSKNTSAVSESGSHSFHDVSMLSQSFEKDPLRAFYTLWHLHTNKAPKNRLLSSEKVLDYIESVWNSPTVDCSISKTPKGGVSGRIEDPSTLTAKGVDTLQRWSRVVSHFEAGYESGEDEDPVEIWNRAVETSMLHHSLNSSGSTNETPRDSRKRKYQENVPPERAQKSPSASTAAVETTIPTRSGARRQEDSPKAKRSPPKISLEPHRAVKSDSAPTQVASTSALPVYLNDDQCASTSSRLDEQSMSSPVYGISSAGRRRSNRILVTNPMDVASLDTKKTDVVENVEKPTTSTAEEFNSTPSGVLRASNGRRSTLNEKIFEGGSPTIVASSTPKPILRRTPGSAGDLRLAAWMNSASKSGRASSRLSDSSKENAGVAATLNFENGTGKAVNTGERSVEEKPTTDPAIDAKPFKDVNADSGKAVDIRSDSVSRENASSAYWDFTVKRKDQLFQKSNHKQQTKVILTNKCIR</sequence>
<reference evidence="4" key="2">
    <citation type="submission" date="2019-09" db="UniProtKB">
        <authorList>
            <consortium name="WormBaseParasite"/>
        </authorList>
    </citation>
    <scope>IDENTIFICATION</scope>
</reference>
<reference evidence="2 3" key="1">
    <citation type="submission" date="2018-11" db="EMBL/GenBank/DDBJ databases">
        <authorList>
            <consortium name="Pathogen Informatics"/>
        </authorList>
    </citation>
    <scope>NUCLEOTIDE SEQUENCE [LARGE SCALE GENOMIC DNA]</scope>
</reference>
<organism evidence="2">
    <name type="scientific">Heligmosomoides polygyrus</name>
    <name type="common">Parasitic roundworm</name>
    <dbReference type="NCBI Taxonomy" id="6339"/>
    <lineage>
        <taxon>Eukaryota</taxon>
        <taxon>Metazoa</taxon>
        <taxon>Ecdysozoa</taxon>
        <taxon>Nematoda</taxon>
        <taxon>Chromadorea</taxon>
        <taxon>Rhabditida</taxon>
        <taxon>Rhabditina</taxon>
        <taxon>Rhabditomorpha</taxon>
        <taxon>Strongyloidea</taxon>
        <taxon>Heligmosomidae</taxon>
        <taxon>Heligmosomoides</taxon>
    </lineage>
</organism>
<proteinExistence type="predicted"/>
<evidence type="ECO:0000313" key="4">
    <source>
        <dbReference type="WBParaSite" id="HPBE_0000771001-mRNA-1"/>
    </source>
</evidence>
<feature type="region of interest" description="Disordered" evidence="1">
    <location>
        <begin position="347"/>
        <end position="367"/>
    </location>
</feature>
<feature type="region of interest" description="Disordered" evidence="1">
    <location>
        <begin position="246"/>
        <end position="335"/>
    </location>
</feature>
<dbReference type="WBParaSite" id="HPBE_0000771001-mRNA-1">
    <property type="protein sequence ID" value="HPBE_0000771001-mRNA-1"/>
    <property type="gene ID" value="HPBE_0000771001"/>
</dbReference>
<evidence type="ECO:0000313" key="3">
    <source>
        <dbReference type="Proteomes" id="UP000050761"/>
    </source>
</evidence>
<protein>
    <submittedName>
        <fullName evidence="4">AAA domain-containing protein</fullName>
    </submittedName>
</protein>